<dbReference type="OMA" id="CMDIIAS"/>
<proteinExistence type="predicted"/>
<organism evidence="2 3">
    <name type="scientific">Armillaria gallica</name>
    <name type="common">Bulbous honey fungus</name>
    <name type="synonym">Armillaria bulbosa</name>
    <dbReference type="NCBI Taxonomy" id="47427"/>
    <lineage>
        <taxon>Eukaryota</taxon>
        <taxon>Fungi</taxon>
        <taxon>Dikarya</taxon>
        <taxon>Basidiomycota</taxon>
        <taxon>Agaricomycotina</taxon>
        <taxon>Agaricomycetes</taxon>
        <taxon>Agaricomycetidae</taxon>
        <taxon>Agaricales</taxon>
        <taxon>Marasmiineae</taxon>
        <taxon>Physalacriaceae</taxon>
        <taxon>Armillaria</taxon>
    </lineage>
</organism>
<name>A0A2H3DAC2_ARMGA</name>
<dbReference type="InParanoid" id="A0A2H3DAC2"/>
<dbReference type="OrthoDB" id="2853229at2759"/>
<evidence type="ECO:0000313" key="3">
    <source>
        <dbReference type="Proteomes" id="UP000217790"/>
    </source>
</evidence>
<keyword evidence="3" id="KW-1185">Reference proteome</keyword>
<feature type="region of interest" description="Disordered" evidence="1">
    <location>
        <begin position="79"/>
        <end position="103"/>
    </location>
</feature>
<evidence type="ECO:0000256" key="1">
    <source>
        <dbReference type="SAM" id="MobiDB-lite"/>
    </source>
</evidence>
<reference evidence="3" key="1">
    <citation type="journal article" date="2017" name="Nat. Ecol. Evol.">
        <title>Genome expansion and lineage-specific genetic innovations in the forest pathogenic fungi Armillaria.</title>
        <authorList>
            <person name="Sipos G."/>
            <person name="Prasanna A.N."/>
            <person name="Walter M.C."/>
            <person name="O'Connor E."/>
            <person name="Balint B."/>
            <person name="Krizsan K."/>
            <person name="Kiss B."/>
            <person name="Hess J."/>
            <person name="Varga T."/>
            <person name="Slot J."/>
            <person name="Riley R."/>
            <person name="Boka B."/>
            <person name="Rigling D."/>
            <person name="Barry K."/>
            <person name="Lee J."/>
            <person name="Mihaltcheva S."/>
            <person name="LaButti K."/>
            <person name="Lipzen A."/>
            <person name="Waldron R."/>
            <person name="Moloney N.M."/>
            <person name="Sperisen C."/>
            <person name="Kredics L."/>
            <person name="Vagvoelgyi C."/>
            <person name="Patrignani A."/>
            <person name="Fitzpatrick D."/>
            <person name="Nagy I."/>
            <person name="Doyle S."/>
            <person name="Anderson J.B."/>
            <person name="Grigoriev I.V."/>
            <person name="Gueldener U."/>
            <person name="Muensterkoetter M."/>
            <person name="Nagy L.G."/>
        </authorList>
    </citation>
    <scope>NUCLEOTIDE SEQUENCE [LARGE SCALE GENOMIC DNA]</scope>
    <source>
        <strain evidence="3">Ar21-2</strain>
    </source>
</reference>
<dbReference type="AlphaFoldDB" id="A0A2H3DAC2"/>
<dbReference type="Proteomes" id="UP000217790">
    <property type="component" value="Unassembled WGS sequence"/>
</dbReference>
<feature type="compositionally biased region" description="Polar residues" evidence="1">
    <location>
        <begin position="84"/>
        <end position="96"/>
    </location>
</feature>
<protein>
    <submittedName>
        <fullName evidence="2">Uncharacterized protein</fullName>
    </submittedName>
</protein>
<gene>
    <name evidence="2" type="ORF">ARMGADRAFT_1165910</name>
</gene>
<accession>A0A2H3DAC2</accession>
<sequence length="151" mass="17028">MPCVRANKEATIFSPSRSSGHERKAILASDRWVDPKQLKPQSVVCLACGTRVKLDRGKQYYLRCWNYHKERCMDIIASEEASTDDNVSSDMQTDMQTDAESEGIDLTCSLPQTGSLPPKLARKRDLFSRLADEQSSNHPHSFGHLPISFTR</sequence>
<evidence type="ECO:0000313" key="2">
    <source>
        <dbReference type="EMBL" id="PBK92181.1"/>
    </source>
</evidence>
<feature type="region of interest" description="Disordered" evidence="1">
    <location>
        <begin position="132"/>
        <end position="151"/>
    </location>
</feature>
<dbReference type="EMBL" id="KZ293659">
    <property type="protein sequence ID" value="PBK92181.1"/>
    <property type="molecule type" value="Genomic_DNA"/>
</dbReference>